<accession>A0A179T651</accession>
<dbReference type="EMBL" id="LWSG01000001">
    <property type="protein sequence ID" value="OAS89251.1"/>
    <property type="molecule type" value="Genomic_DNA"/>
</dbReference>
<sequence length="200" mass="23303">MIENRLFNTLTTIVDYFILNLLWVLTSIPLFTFFPATAAMFGVIRKRQLQKDSQGIIKDFFTMFNENFKQSLVISIYWGLVATFLYFDYIVIHPNSSIIHLILYIVLIIGVVLFCSISIYLFPTMVHFELSWKVVIRNAFFFSLMNPILTIVLLLIAAIGLAIIYTYPAMIFIVGSPLAYMIYYMSQMFFNQVVMKKEMD</sequence>
<comment type="caution">
    <text evidence="2">The sequence shown here is derived from an EMBL/GenBank/DDBJ whole genome shotgun (WGS) entry which is preliminary data.</text>
</comment>
<dbReference type="Proteomes" id="UP000078534">
    <property type="component" value="Unassembled WGS sequence"/>
</dbReference>
<reference evidence="3" key="1">
    <citation type="submission" date="2016-04" db="EMBL/GenBank/DDBJ databases">
        <authorList>
            <person name="Lyu Z."/>
            <person name="Lyu W."/>
        </authorList>
    </citation>
    <scope>NUCLEOTIDE SEQUENCE [LARGE SCALE GENOMIC DNA]</scope>
    <source>
        <strain evidence="3">C44</strain>
    </source>
</reference>
<dbReference type="RefSeq" id="WP_066324542.1">
    <property type="nucleotide sequence ID" value="NZ_LWSG01000001.1"/>
</dbReference>
<evidence type="ECO:0008006" key="4">
    <source>
        <dbReference type="Google" id="ProtNLM"/>
    </source>
</evidence>
<proteinExistence type="predicted"/>
<feature type="transmembrane region" description="Helical" evidence="1">
    <location>
        <begin position="170"/>
        <end position="190"/>
    </location>
</feature>
<dbReference type="STRING" id="152268.A6K24_01475"/>
<dbReference type="AlphaFoldDB" id="A0A179T651"/>
<feature type="transmembrane region" description="Helical" evidence="1">
    <location>
        <begin position="72"/>
        <end position="92"/>
    </location>
</feature>
<dbReference type="Pfam" id="PF04854">
    <property type="entry name" value="DUF624"/>
    <property type="match status" value="1"/>
</dbReference>
<evidence type="ECO:0000313" key="3">
    <source>
        <dbReference type="Proteomes" id="UP000078534"/>
    </source>
</evidence>
<organism evidence="2 3">
    <name type="scientific">Metabacillus litoralis</name>
    <dbReference type="NCBI Taxonomy" id="152268"/>
    <lineage>
        <taxon>Bacteria</taxon>
        <taxon>Bacillati</taxon>
        <taxon>Bacillota</taxon>
        <taxon>Bacilli</taxon>
        <taxon>Bacillales</taxon>
        <taxon>Bacillaceae</taxon>
        <taxon>Metabacillus</taxon>
    </lineage>
</organism>
<keyword evidence="1" id="KW-1133">Transmembrane helix</keyword>
<keyword evidence="3" id="KW-1185">Reference proteome</keyword>
<gene>
    <name evidence="2" type="ORF">A6K24_01475</name>
</gene>
<dbReference type="OrthoDB" id="2182676at2"/>
<feature type="transmembrane region" description="Helical" evidence="1">
    <location>
        <begin position="20"/>
        <end position="44"/>
    </location>
</feature>
<evidence type="ECO:0000256" key="1">
    <source>
        <dbReference type="SAM" id="Phobius"/>
    </source>
</evidence>
<protein>
    <recommendedName>
        <fullName evidence="4">DUF624 domain-containing protein</fullName>
    </recommendedName>
</protein>
<evidence type="ECO:0000313" key="2">
    <source>
        <dbReference type="EMBL" id="OAS89251.1"/>
    </source>
</evidence>
<dbReference type="InterPro" id="IPR006938">
    <property type="entry name" value="DUF624"/>
</dbReference>
<keyword evidence="1" id="KW-0472">Membrane</keyword>
<keyword evidence="1" id="KW-0812">Transmembrane</keyword>
<feature type="transmembrane region" description="Helical" evidence="1">
    <location>
        <begin position="98"/>
        <end position="122"/>
    </location>
</feature>
<name>A0A179T651_9BACI</name>
<feature type="transmembrane region" description="Helical" evidence="1">
    <location>
        <begin position="134"/>
        <end position="164"/>
    </location>
</feature>